<dbReference type="AlphaFoldDB" id="A0A9W7LCV0"/>
<evidence type="ECO:0000256" key="1">
    <source>
        <dbReference type="ARBA" id="ARBA00023002"/>
    </source>
</evidence>
<proteinExistence type="predicted"/>
<keyword evidence="4" id="KW-1185">Reference proteome</keyword>
<dbReference type="OrthoDB" id="610608at2759"/>
<dbReference type="InterPro" id="IPR016167">
    <property type="entry name" value="FAD-bd_PCMH_sub1"/>
</dbReference>
<comment type="caution">
    <text evidence="3">The sequence shown here is derived from an EMBL/GenBank/DDBJ whole genome shotgun (WGS) entry which is preliminary data.</text>
</comment>
<dbReference type="PROSITE" id="PS51387">
    <property type="entry name" value="FAD_PCMH"/>
    <property type="match status" value="1"/>
</dbReference>
<dbReference type="EMBL" id="BRYA01001530">
    <property type="protein sequence ID" value="GMI45012.1"/>
    <property type="molecule type" value="Genomic_DNA"/>
</dbReference>
<dbReference type="GO" id="GO:0071949">
    <property type="term" value="F:FAD binding"/>
    <property type="evidence" value="ECO:0007669"/>
    <property type="project" value="InterPro"/>
</dbReference>
<evidence type="ECO:0000259" key="2">
    <source>
        <dbReference type="PROSITE" id="PS51387"/>
    </source>
</evidence>
<dbReference type="InterPro" id="IPR010031">
    <property type="entry name" value="FAD_lactone_oxidase-like"/>
</dbReference>
<organism evidence="3 4">
    <name type="scientific">Triparma columacea</name>
    <dbReference type="NCBI Taxonomy" id="722753"/>
    <lineage>
        <taxon>Eukaryota</taxon>
        <taxon>Sar</taxon>
        <taxon>Stramenopiles</taxon>
        <taxon>Ochrophyta</taxon>
        <taxon>Bolidophyceae</taxon>
        <taxon>Parmales</taxon>
        <taxon>Triparmaceae</taxon>
        <taxon>Triparma</taxon>
    </lineage>
</organism>
<sequence>MTNWSATHSVELRKVYSPESVEELTKLVQASSNKIRPVGSALSPNGLSFAPPNTSCISMSLLDKVLSVDTEGMTVTVQGGARVERVIEELRQHNLTLPNLASIAEQQVGGFVNAGAHGTGATVPPVDDFVLSMKLVTPAFGVIEVKSTDSGMNKLIFDMCRVGLGVFGVVAEYTLKCIPSHHLLEHTTVLTRAEAVKQLPSLLKGHKHMRYMWIPYEDAVVVVTNDPFDASVNPLPQDSPSQKDPLAPFRDLLKSHPNKVHTPDQIEGMGMGELRDSLLDLDPLSTEWVKKVNAAEHKFWKNACGYRYLPSDQLLQFECGGQQHVQEVCFPTGSLYNPSNADMDFMTRLLAKIEQDSIPAPSPIEQRWTASSTSSMSPANTKDLPPDTVFSWVGIIMYLTNDDPKRRKVVTDAFQTKYRDLLEDVGDRNKILTHWAKQELPPKGSKDYSERIEKLRKRLRERYPVDQFIQLRRLFDPKNLCGNELLDELFGL</sequence>
<dbReference type="PIRSF" id="PIRSF000136">
    <property type="entry name" value="LGO_GLO"/>
    <property type="match status" value="1"/>
</dbReference>
<dbReference type="InterPro" id="IPR007173">
    <property type="entry name" value="ALO_C"/>
</dbReference>
<dbReference type="GO" id="GO:0003885">
    <property type="term" value="F:D-arabinono-1,4-lactone oxidase activity"/>
    <property type="evidence" value="ECO:0007669"/>
    <property type="project" value="InterPro"/>
</dbReference>
<gene>
    <name evidence="3" type="ORF">TrCOL_g9325</name>
</gene>
<dbReference type="Gene3D" id="3.30.43.10">
    <property type="entry name" value="Uridine Diphospho-n-acetylenolpyruvylglucosamine Reductase, domain 2"/>
    <property type="match status" value="1"/>
</dbReference>
<dbReference type="Pfam" id="PF01565">
    <property type="entry name" value="FAD_binding_4"/>
    <property type="match status" value="1"/>
</dbReference>
<dbReference type="Pfam" id="PF04030">
    <property type="entry name" value="ALO"/>
    <property type="match status" value="1"/>
</dbReference>
<reference evidence="4" key="1">
    <citation type="journal article" date="2023" name="Commun. Biol.">
        <title>Genome analysis of Parmales, the sister group of diatoms, reveals the evolutionary specialization of diatoms from phago-mixotrophs to photoautotrophs.</title>
        <authorList>
            <person name="Ban H."/>
            <person name="Sato S."/>
            <person name="Yoshikawa S."/>
            <person name="Yamada K."/>
            <person name="Nakamura Y."/>
            <person name="Ichinomiya M."/>
            <person name="Sato N."/>
            <person name="Blanc-Mathieu R."/>
            <person name="Endo H."/>
            <person name="Kuwata A."/>
            <person name="Ogata H."/>
        </authorList>
    </citation>
    <scope>NUCLEOTIDE SEQUENCE [LARGE SCALE GENOMIC DNA]</scope>
</reference>
<dbReference type="InterPro" id="IPR006094">
    <property type="entry name" value="Oxid_FAD_bind_N"/>
</dbReference>
<evidence type="ECO:0000313" key="4">
    <source>
        <dbReference type="Proteomes" id="UP001165065"/>
    </source>
</evidence>
<dbReference type="InterPro" id="IPR016166">
    <property type="entry name" value="FAD-bd_PCMH"/>
</dbReference>
<dbReference type="GO" id="GO:0016020">
    <property type="term" value="C:membrane"/>
    <property type="evidence" value="ECO:0007669"/>
    <property type="project" value="InterPro"/>
</dbReference>
<dbReference type="PANTHER" id="PTHR43762:SF1">
    <property type="entry name" value="D-ARABINONO-1,4-LACTONE OXIDASE"/>
    <property type="match status" value="1"/>
</dbReference>
<accession>A0A9W7LCV0</accession>
<feature type="domain" description="FAD-binding PCMH-type" evidence="2">
    <location>
        <begin position="7"/>
        <end position="180"/>
    </location>
</feature>
<dbReference type="Gene3D" id="3.30.465.10">
    <property type="match status" value="1"/>
</dbReference>
<dbReference type="SUPFAM" id="SSF56176">
    <property type="entry name" value="FAD-binding/transporter-associated domain-like"/>
    <property type="match status" value="1"/>
</dbReference>
<dbReference type="InterPro" id="IPR016169">
    <property type="entry name" value="FAD-bd_PCMH_sub2"/>
</dbReference>
<evidence type="ECO:0000313" key="3">
    <source>
        <dbReference type="EMBL" id="GMI45012.1"/>
    </source>
</evidence>
<name>A0A9W7LCV0_9STRA</name>
<dbReference type="Proteomes" id="UP001165065">
    <property type="component" value="Unassembled WGS sequence"/>
</dbReference>
<protein>
    <recommendedName>
        <fullName evidence="2">FAD-binding PCMH-type domain-containing protein</fullName>
    </recommendedName>
</protein>
<keyword evidence="1" id="KW-0560">Oxidoreductase</keyword>
<dbReference type="PANTHER" id="PTHR43762">
    <property type="entry name" value="L-GULONOLACTONE OXIDASE"/>
    <property type="match status" value="1"/>
</dbReference>
<dbReference type="InterPro" id="IPR036318">
    <property type="entry name" value="FAD-bd_PCMH-like_sf"/>
</dbReference>